<reference evidence="2 3" key="1">
    <citation type="submission" date="2016-10" db="EMBL/GenBank/DDBJ databases">
        <authorList>
            <person name="de Groot N.N."/>
        </authorList>
    </citation>
    <scope>NUCLEOTIDE SEQUENCE [LARGE SCALE GENOMIC DNA]</scope>
    <source>
        <strain evidence="2 3">SLAS-1</strain>
    </source>
</reference>
<dbReference type="InterPro" id="IPR052533">
    <property type="entry name" value="WalJ/YycJ-like"/>
</dbReference>
<dbReference type="AlphaFoldDB" id="A0A1G9QY06"/>
<dbReference type="Pfam" id="PF12706">
    <property type="entry name" value="Lactamase_B_2"/>
    <property type="match status" value="1"/>
</dbReference>
<name>A0A1G9QY06_9FIRM</name>
<dbReference type="EMBL" id="FNGO01000019">
    <property type="protein sequence ID" value="SDM15854.1"/>
    <property type="molecule type" value="Genomic_DNA"/>
</dbReference>
<dbReference type="Gene3D" id="3.60.15.10">
    <property type="entry name" value="Ribonuclease Z/Hydroxyacylglutathione hydrolase-like"/>
    <property type="match status" value="1"/>
</dbReference>
<dbReference type="SUPFAM" id="SSF56281">
    <property type="entry name" value="Metallo-hydrolase/oxidoreductase"/>
    <property type="match status" value="1"/>
</dbReference>
<dbReference type="InterPro" id="IPR001279">
    <property type="entry name" value="Metallo-B-lactamas"/>
</dbReference>
<accession>A0A1G9QY06</accession>
<dbReference type="InterPro" id="IPR036866">
    <property type="entry name" value="RibonucZ/Hydroxyglut_hydro"/>
</dbReference>
<dbReference type="SMART" id="SM00849">
    <property type="entry name" value="Lactamase_B"/>
    <property type="match status" value="1"/>
</dbReference>
<sequence>MSPAIFKQNEVIKLSLQMAVLASGSSGNSIYVAGEGTEILIDAGLSGREIKKRLERIERNPEDLDALLLTHEHSDHINGAGVLSRRYELPIFASPGTLSACSEKLGEVSLGGKISAGGSYRMGDLQVDCFSLPHDASEPIGFTIECGGDKFGLATDIGQVTEEIRTKLAGLDLLVLEANHDEDLLRTGSYPDFLKRRIRGQRGHLSNMEAARLLPQLLSFDGDRKPVIVLSHLSEENNRPELAYISVKNSLREAGWEVGEDVVLACASRKEAEEIHHYRTDCRGGIVD</sequence>
<evidence type="ECO:0000259" key="1">
    <source>
        <dbReference type="SMART" id="SM00849"/>
    </source>
</evidence>
<gene>
    <name evidence="2" type="ORF">SAMN04488692_1195</name>
</gene>
<organism evidence="2 3">
    <name type="scientific">Halarsenatibacter silvermanii</name>
    <dbReference type="NCBI Taxonomy" id="321763"/>
    <lineage>
        <taxon>Bacteria</taxon>
        <taxon>Bacillati</taxon>
        <taxon>Bacillota</taxon>
        <taxon>Clostridia</taxon>
        <taxon>Halanaerobiales</taxon>
        <taxon>Halarsenatibacteraceae</taxon>
        <taxon>Halarsenatibacter</taxon>
    </lineage>
</organism>
<keyword evidence="3" id="KW-1185">Reference proteome</keyword>
<dbReference type="PANTHER" id="PTHR47619">
    <property type="entry name" value="METALLO-HYDROLASE YYCJ-RELATED"/>
    <property type="match status" value="1"/>
</dbReference>
<proteinExistence type="predicted"/>
<dbReference type="Proteomes" id="UP000199476">
    <property type="component" value="Unassembled WGS sequence"/>
</dbReference>
<evidence type="ECO:0000313" key="2">
    <source>
        <dbReference type="EMBL" id="SDM15854.1"/>
    </source>
</evidence>
<dbReference type="STRING" id="321763.SAMN04488692_1195"/>
<dbReference type="PANTHER" id="PTHR47619:SF1">
    <property type="entry name" value="EXODEOXYRIBONUCLEASE WALJ"/>
    <property type="match status" value="1"/>
</dbReference>
<feature type="domain" description="Metallo-beta-lactamase" evidence="1">
    <location>
        <begin position="26"/>
        <end position="204"/>
    </location>
</feature>
<evidence type="ECO:0000313" key="3">
    <source>
        <dbReference type="Proteomes" id="UP000199476"/>
    </source>
</evidence>
<protein>
    <submittedName>
        <fullName evidence="2">Phosphoribosyl 1,2-cyclic phosphodiesterase</fullName>
    </submittedName>
</protein>